<dbReference type="GO" id="GO:0004674">
    <property type="term" value="F:protein serine/threonine kinase activity"/>
    <property type="evidence" value="ECO:0007669"/>
    <property type="project" value="TreeGrafter"/>
</dbReference>
<dbReference type="InterPro" id="IPR008266">
    <property type="entry name" value="Tyr_kinase_AS"/>
</dbReference>
<dbReference type="PROSITE" id="PS50011">
    <property type="entry name" value="PROTEIN_KINASE_DOM"/>
    <property type="match status" value="1"/>
</dbReference>
<dbReference type="GO" id="GO:0005524">
    <property type="term" value="F:ATP binding"/>
    <property type="evidence" value="ECO:0007669"/>
    <property type="project" value="InterPro"/>
</dbReference>
<dbReference type="InterPro" id="IPR011009">
    <property type="entry name" value="Kinase-like_dom_sf"/>
</dbReference>
<dbReference type="CDD" id="cd21037">
    <property type="entry name" value="MLKL_NTD"/>
    <property type="match status" value="1"/>
</dbReference>
<dbReference type="Gene3D" id="1.10.510.10">
    <property type="entry name" value="Transferase(Phosphotransferase) domain 1"/>
    <property type="match status" value="1"/>
</dbReference>
<dbReference type="InterPro" id="IPR000719">
    <property type="entry name" value="Prot_kinase_dom"/>
</dbReference>
<evidence type="ECO:0000259" key="1">
    <source>
        <dbReference type="PROSITE" id="PS50011"/>
    </source>
</evidence>
<proteinExistence type="predicted"/>
<comment type="caution">
    <text evidence="2">The sequence shown here is derived from an EMBL/GenBank/DDBJ whole genome shotgun (WGS) entry which is preliminary data.</text>
</comment>
<evidence type="ECO:0000313" key="2">
    <source>
        <dbReference type="EMBL" id="KAF5345547.1"/>
    </source>
</evidence>
<gene>
    <name evidence="2" type="ORF">D9758_012005</name>
</gene>
<organism evidence="2 3">
    <name type="scientific">Tetrapyrgos nigripes</name>
    <dbReference type="NCBI Taxonomy" id="182062"/>
    <lineage>
        <taxon>Eukaryota</taxon>
        <taxon>Fungi</taxon>
        <taxon>Dikarya</taxon>
        <taxon>Basidiomycota</taxon>
        <taxon>Agaricomycotina</taxon>
        <taxon>Agaricomycetes</taxon>
        <taxon>Agaricomycetidae</taxon>
        <taxon>Agaricales</taxon>
        <taxon>Marasmiineae</taxon>
        <taxon>Marasmiaceae</taxon>
        <taxon>Tetrapyrgos</taxon>
    </lineage>
</organism>
<dbReference type="AlphaFoldDB" id="A0A8H5CRY2"/>
<dbReference type="OrthoDB" id="5966500at2759"/>
<dbReference type="SUPFAM" id="SSF56112">
    <property type="entry name" value="Protein kinase-like (PK-like)"/>
    <property type="match status" value="1"/>
</dbReference>
<dbReference type="Proteomes" id="UP000559256">
    <property type="component" value="Unassembled WGS sequence"/>
</dbReference>
<dbReference type="PROSITE" id="PS00109">
    <property type="entry name" value="PROTEIN_KINASE_TYR"/>
    <property type="match status" value="1"/>
</dbReference>
<sequence length="516" mass="57363">MAESPWLSLGKSAAQIVAEFTPVPGLGPGVDALCTFITICQGVAANRRSTRRLCDLCHELLLAVEKYRPTPPNTLDAAFKSVNACIVSVKDRAGTWAGRSWVGGFLHQAQIQGEINQCKEDIGNCFLKFQLVSAGTTSQWQADFAIVVRSDHAEIIAYLCDIQNGQEILKEMMSFQGQTLSGKLEELMGMMQILLGEVRNTQINPQTNAQTNQYVGLAHNLYELQKSTNTLLPNLHLFSGEITDVGNRAVFRTATVDIFKGRYLQEVVVAVKVLRALDGNEKTLKRFSDEAQIWEKVWKLDQGKYILPFYGFSLGEDIDFYPFTVSPWQENGTALSYVKENDANVNYRQLIRAIANGIRVLHCLMKPSIVHGDIRAANILIDSQGNPLIADFGLSKVLEDVTETPFTQSTAAANLCRWFAPEVYTGKGMISFASDIYSFAMTVLELLTHAPPYASIKHPQEVVLVKNQRDSPPKPTDARVIERGLDKHLWTLLVECWNRIPGARPGIEEILESLEG</sequence>
<keyword evidence="3" id="KW-1185">Reference proteome</keyword>
<feature type="domain" description="Protein kinase" evidence="1">
    <location>
        <begin position="236"/>
        <end position="516"/>
    </location>
</feature>
<evidence type="ECO:0000313" key="3">
    <source>
        <dbReference type="Proteomes" id="UP000559256"/>
    </source>
</evidence>
<name>A0A8H5CRY2_9AGAR</name>
<dbReference type="InterPro" id="IPR001245">
    <property type="entry name" value="Ser-Thr/Tyr_kinase_cat_dom"/>
</dbReference>
<dbReference type="InterPro" id="IPR059179">
    <property type="entry name" value="MLKL-like_MCAfunc"/>
</dbReference>
<accession>A0A8H5CRY2</accession>
<reference evidence="2 3" key="1">
    <citation type="journal article" date="2020" name="ISME J.">
        <title>Uncovering the hidden diversity of litter-decomposition mechanisms in mushroom-forming fungi.</title>
        <authorList>
            <person name="Floudas D."/>
            <person name="Bentzer J."/>
            <person name="Ahren D."/>
            <person name="Johansson T."/>
            <person name="Persson P."/>
            <person name="Tunlid A."/>
        </authorList>
    </citation>
    <scope>NUCLEOTIDE SEQUENCE [LARGE SCALE GENOMIC DNA]</scope>
    <source>
        <strain evidence="2 3">CBS 291.85</strain>
    </source>
</reference>
<dbReference type="InterPro" id="IPR051681">
    <property type="entry name" value="Ser/Thr_Kinases-Pseudokinases"/>
</dbReference>
<dbReference type="EMBL" id="JAACJM010000111">
    <property type="protein sequence ID" value="KAF5345547.1"/>
    <property type="molecule type" value="Genomic_DNA"/>
</dbReference>
<protein>
    <recommendedName>
        <fullName evidence="1">Protein kinase domain-containing protein</fullName>
    </recommendedName>
</protein>
<dbReference type="Pfam" id="PF07714">
    <property type="entry name" value="PK_Tyr_Ser-Thr"/>
    <property type="match status" value="1"/>
</dbReference>
<dbReference type="PANTHER" id="PTHR44329">
    <property type="entry name" value="SERINE/THREONINE-PROTEIN KINASE TNNI3K-RELATED"/>
    <property type="match status" value="1"/>
</dbReference>